<evidence type="ECO:0000313" key="2">
    <source>
        <dbReference type="EMBL" id="THU77888.1"/>
    </source>
</evidence>
<reference evidence="2 3" key="1">
    <citation type="journal article" date="2019" name="Nat. Ecol. Evol.">
        <title>Megaphylogeny resolves global patterns of mushroom evolution.</title>
        <authorList>
            <person name="Varga T."/>
            <person name="Krizsan K."/>
            <person name="Foldi C."/>
            <person name="Dima B."/>
            <person name="Sanchez-Garcia M."/>
            <person name="Sanchez-Ramirez S."/>
            <person name="Szollosi G.J."/>
            <person name="Szarkandi J.G."/>
            <person name="Papp V."/>
            <person name="Albert L."/>
            <person name="Andreopoulos W."/>
            <person name="Angelini C."/>
            <person name="Antonin V."/>
            <person name="Barry K.W."/>
            <person name="Bougher N.L."/>
            <person name="Buchanan P."/>
            <person name="Buyck B."/>
            <person name="Bense V."/>
            <person name="Catcheside P."/>
            <person name="Chovatia M."/>
            <person name="Cooper J."/>
            <person name="Damon W."/>
            <person name="Desjardin D."/>
            <person name="Finy P."/>
            <person name="Geml J."/>
            <person name="Haridas S."/>
            <person name="Hughes K."/>
            <person name="Justo A."/>
            <person name="Karasinski D."/>
            <person name="Kautmanova I."/>
            <person name="Kiss B."/>
            <person name="Kocsube S."/>
            <person name="Kotiranta H."/>
            <person name="LaButti K.M."/>
            <person name="Lechner B.E."/>
            <person name="Liimatainen K."/>
            <person name="Lipzen A."/>
            <person name="Lukacs Z."/>
            <person name="Mihaltcheva S."/>
            <person name="Morgado L.N."/>
            <person name="Niskanen T."/>
            <person name="Noordeloos M.E."/>
            <person name="Ohm R.A."/>
            <person name="Ortiz-Santana B."/>
            <person name="Ovrebo C."/>
            <person name="Racz N."/>
            <person name="Riley R."/>
            <person name="Savchenko A."/>
            <person name="Shiryaev A."/>
            <person name="Soop K."/>
            <person name="Spirin V."/>
            <person name="Szebenyi C."/>
            <person name="Tomsovsky M."/>
            <person name="Tulloss R.E."/>
            <person name="Uehling J."/>
            <person name="Grigoriev I.V."/>
            <person name="Vagvolgyi C."/>
            <person name="Papp T."/>
            <person name="Martin F.M."/>
            <person name="Miettinen O."/>
            <person name="Hibbett D.S."/>
            <person name="Nagy L.G."/>
        </authorList>
    </citation>
    <scope>NUCLEOTIDE SEQUENCE [LARGE SCALE GENOMIC DNA]</scope>
    <source>
        <strain evidence="2 3">CBS 962.96</strain>
    </source>
</reference>
<feature type="compositionally biased region" description="Polar residues" evidence="1">
    <location>
        <begin position="118"/>
        <end position="130"/>
    </location>
</feature>
<evidence type="ECO:0000256" key="1">
    <source>
        <dbReference type="SAM" id="MobiDB-lite"/>
    </source>
</evidence>
<sequence length="140" mass="16250">MTLEDAEYKVWNVGKNSVKGYEFKNWTTMAVAMLYVLQPTRDGVSEQLFNRLLPNRTPEWKVFKEDVLKAYDEDVEPTVRKPSKEPSDDQEVVVKNMYTDWQDAVDFYHVYKRNDPCPSNDSTLKSGESQEVSKELKCAA</sequence>
<organism evidence="2 3">
    <name type="scientific">Dendrothele bispora (strain CBS 962.96)</name>
    <dbReference type="NCBI Taxonomy" id="1314807"/>
    <lineage>
        <taxon>Eukaryota</taxon>
        <taxon>Fungi</taxon>
        <taxon>Dikarya</taxon>
        <taxon>Basidiomycota</taxon>
        <taxon>Agaricomycotina</taxon>
        <taxon>Agaricomycetes</taxon>
        <taxon>Agaricomycetidae</taxon>
        <taxon>Agaricales</taxon>
        <taxon>Agaricales incertae sedis</taxon>
        <taxon>Dendrothele</taxon>
    </lineage>
</organism>
<dbReference type="AlphaFoldDB" id="A0A4S8KRB1"/>
<feature type="compositionally biased region" description="Basic and acidic residues" evidence="1">
    <location>
        <begin position="131"/>
        <end position="140"/>
    </location>
</feature>
<dbReference type="EMBL" id="ML180316">
    <property type="protein sequence ID" value="THU77888.1"/>
    <property type="molecule type" value="Genomic_DNA"/>
</dbReference>
<evidence type="ECO:0000313" key="3">
    <source>
        <dbReference type="Proteomes" id="UP000297245"/>
    </source>
</evidence>
<keyword evidence="3" id="KW-1185">Reference proteome</keyword>
<name>A0A4S8KRB1_DENBC</name>
<protein>
    <submittedName>
        <fullName evidence="2">Uncharacterized protein</fullName>
    </submittedName>
</protein>
<proteinExistence type="predicted"/>
<accession>A0A4S8KRB1</accession>
<gene>
    <name evidence="2" type="ORF">K435DRAFT_812055</name>
</gene>
<dbReference type="Proteomes" id="UP000297245">
    <property type="component" value="Unassembled WGS sequence"/>
</dbReference>
<feature type="region of interest" description="Disordered" evidence="1">
    <location>
        <begin position="118"/>
        <end position="140"/>
    </location>
</feature>